<name>A0A0F9TVV6_9ZZZZ</name>
<sequence length="366" mass="41884">MFYRGQKIVITESSASKRHHPSVGDIGYLNNMYLFYADRFILLDAIFSSYKSDKSTEPSRCERKKLIIDLGMNIHLRQKILTTGMTKKFYLYNKHIIPLTVCGYFVSGSNVVNIPYIDGADGLWSRISNKSGKTTAKTFVKIPVGHIGLASIHSGHKKYIGQTDLKAWIRSMTPCLNAHIFELPNLATHVSSPDANSTIKDRANKLYVGLLPMFKIKESPIGTFIHLPSRRDLSSGSKKRLIDTIREFQTLSFMHINRSDDNIINNINKGFSDSFRDVWEHSRWDIVKLDYTWRFDVVFSIILRAIFTPGDTYTKLAKIKRFLPMSNSNLVSMCDRICFIRKEGITSSAALARVFEEKLLKQEKHK</sequence>
<accession>A0A0F9TVV6</accession>
<evidence type="ECO:0000313" key="1">
    <source>
        <dbReference type="EMBL" id="KKN45493.1"/>
    </source>
</evidence>
<protein>
    <submittedName>
        <fullName evidence="1">Uncharacterized protein</fullName>
    </submittedName>
</protein>
<gene>
    <name evidence="1" type="ORF">LCGC14_0682420</name>
</gene>
<reference evidence="1" key="1">
    <citation type="journal article" date="2015" name="Nature">
        <title>Complex archaea that bridge the gap between prokaryotes and eukaryotes.</title>
        <authorList>
            <person name="Spang A."/>
            <person name="Saw J.H."/>
            <person name="Jorgensen S.L."/>
            <person name="Zaremba-Niedzwiedzka K."/>
            <person name="Martijn J."/>
            <person name="Lind A.E."/>
            <person name="van Eijk R."/>
            <person name="Schleper C."/>
            <person name="Guy L."/>
            <person name="Ettema T.J."/>
        </authorList>
    </citation>
    <scope>NUCLEOTIDE SEQUENCE</scope>
</reference>
<dbReference type="EMBL" id="LAZR01001386">
    <property type="protein sequence ID" value="KKN45493.1"/>
    <property type="molecule type" value="Genomic_DNA"/>
</dbReference>
<dbReference type="AlphaFoldDB" id="A0A0F9TVV6"/>
<comment type="caution">
    <text evidence="1">The sequence shown here is derived from an EMBL/GenBank/DDBJ whole genome shotgun (WGS) entry which is preliminary data.</text>
</comment>
<proteinExistence type="predicted"/>
<organism evidence="1">
    <name type="scientific">marine sediment metagenome</name>
    <dbReference type="NCBI Taxonomy" id="412755"/>
    <lineage>
        <taxon>unclassified sequences</taxon>
        <taxon>metagenomes</taxon>
        <taxon>ecological metagenomes</taxon>
    </lineage>
</organism>